<dbReference type="PANTHER" id="PTHR40734">
    <property type="entry name" value="TRNA-SPECIFIC ADENOSINE DEAMINASE-RELATED"/>
    <property type="match status" value="1"/>
</dbReference>
<evidence type="ECO:0000313" key="1">
    <source>
        <dbReference type="EMBL" id="WYX99508.1"/>
    </source>
</evidence>
<dbReference type="InterPro" id="IPR007003">
    <property type="entry name" value="DUF655"/>
</dbReference>
<dbReference type="InterPro" id="IPR012340">
    <property type="entry name" value="NA-bd_OB-fold"/>
</dbReference>
<dbReference type="AlphaFoldDB" id="A0AAX4NEF9"/>
<dbReference type="SUPFAM" id="SSF160975">
    <property type="entry name" value="AF1531-like"/>
    <property type="match status" value="1"/>
</dbReference>
<dbReference type="Gene3D" id="2.40.50.140">
    <property type="entry name" value="Nucleic acid-binding proteins"/>
    <property type="match status" value="1"/>
</dbReference>
<dbReference type="Gene3D" id="1.10.150.280">
    <property type="entry name" value="AF1531-like domain"/>
    <property type="match status" value="1"/>
</dbReference>
<dbReference type="EMBL" id="CP133772">
    <property type="protein sequence ID" value="WYX99508.1"/>
    <property type="molecule type" value="Genomic_DNA"/>
</dbReference>
<accession>A0AAX4NEF9</accession>
<dbReference type="Proteomes" id="UP001451606">
    <property type="component" value="Chromosome"/>
</dbReference>
<proteinExistence type="predicted"/>
<protein>
    <submittedName>
        <fullName evidence="1">DUF655 domain-containing protein</fullName>
    </submittedName>
</protein>
<dbReference type="KEGG" id="omr:OXIME_000040"/>
<sequence length="184" mass="21535">MALEEYAYILDYLPQGRSEDKSYHKTPLALAVGESELKLLELIPKPNALIVVGERVYIGKNPEKRDKILSVRRRISYSDLTSAGVNELPFTLELIINQKEQLFLKFFNESQPINTRKHTLELLPGLGNKTMWNILEERKKEPFKSFEDLTERVKTLHNPQKMIASRIIEELQERYEKYKLFVAK</sequence>
<dbReference type="Pfam" id="PF04919">
    <property type="entry name" value="DUF655"/>
    <property type="match status" value="1"/>
</dbReference>
<dbReference type="PANTHER" id="PTHR40734:SF1">
    <property type="entry name" value="DNA-BINDING PROTEIN"/>
    <property type="match status" value="1"/>
</dbReference>
<name>A0AAX4NEF9_9ARCH</name>
<reference evidence="1 2" key="1">
    <citation type="submission" date="2023-09" db="EMBL/GenBank/DDBJ databases">
        <authorList>
            <person name="Golyshina O.V."/>
            <person name="Lunev E.A."/>
            <person name="Bargiela R."/>
            <person name="Gaines M.C."/>
            <person name="Daum B."/>
            <person name="Bale N.J."/>
            <person name="Koenen M."/>
            <person name="Sinninghe Damst J.S."/>
            <person name="Yakimov M."/>
            <person name="Golyshin P.N."/>
        </authorList>
    </citation>
    <scope>NUCLEOTIDE SEQUENCE [LARGE SCALE GENOMIC DNA]</scope>
    <source>
        <strain evidence="1 2">M1</strain>
    </source>
</reference>
<organism evidence="1 2">
    <name type="scientific">Oxyplasma meridianum</name>
    <dbReference type="NCBI Taxonomy" id="3073602"/>
    <lineage>
        <taxon>Archaea</taxon>
        <taxon>Methanobacteriati</taxon>
        <taxon>Thermoplasmatota</taxon>
        <taxon>Thermoplasmata</taxon>
        <taxon>Thermoplasmatales</taxon>
        <taxon>Thermoplasmataceae</taxon>
        <taxon>Oxyplasma</taxon>
    </lineage>
</organism>
<evidence type="ECO:0000313" key="2">
    <source>
        <dbReference type="Proteomes" id="UP001451606"/>
    </source>
</evidence>
<keyword evidence="2" id="KW-1185">Reference proteome</keyword>
<gene>
    <name evidence="1" type="ORF">OXIME_000040</name>
</gene>